<dbReference type="RefSeq" id="WP_116570484.1">
    <property type="nucleotide sequence ID" value="NZ_QDGZ01000001.1"/>
</dbReference>
<feature type="region of interest" description="Disordered" evidence="1">
    <location>
        <begin position="181"/>
        <end position="280"/>
    </location>
</feature>
<gene>
    <name evidence="2" type="ORF">DDE18_01640</name>
</gene>
<organism evidence="2 3">
    <name type="scientific">Nocardioides gansuensis</name>
    <dbReference type="NCBI Taxonomy" id="2138300"/>
    <lineage>
        <taxon>Bacteria</taxon>
        <taxon>Bacillati</taxon>
        <taxon>Actinomycetota</taxon>
        <taxon>Actinomycetes</taxon>
        <taxon>Propionibacteriales</taxon>
        <taxon>Nocardioidaceae</taxon>
        <taxon>Nocardioides</taxon>
    </lineage>
</organism>
<dbReference type="SUPFAM" id="SSF140453">
    <property type="entry name" value="EsxAB dimer-like"/>
    <property type="match status" value="1"/>
</dbReference>
<protein>
    <submittedName>
        <fullName evidence="2">Uncharacterized protein</fullName>
    </submittedName>
</protein>
<dbReference type="InterPro" id="IPR036689">
    <property type="entry name" value="ESAT-6-like_sf"/>
</dbReference>
<evidence type="ECO:0000256" key="1">
    <source>
        <dbReference type="SAM" id="MobiDB-lite"/>
    </source>
</evidence>
<evidence type="ECO:0000313" key="3">
    <source>
        <dbReference type="Proteomes" id="UP000246018"/>
    </source>
</evidence>
<sequence length="397" mass="41466">MTWHPVPTDFGPYAEPGDVRAFASSLAKTGERLATLHEALREGSTISATHWEGVAGQAFRAQASRQAADAGAWAAGFTALATAAAELAKDLQDVKDGFAQIQHVAAGAGLQRAEWAVWPPHPTERTEDTPELKAKWQAFETCWDILEKVRSRFATAETDWRYALAQHGGLVDPDLLGVFFPAHTSDTSHPGQPPERPAREQPVSDERRPDKPARDHPGRDESDAQAPDASTGTPSGASSSGTPGGDLHVATDGEHGRHGDADRGGGGVHRDGEGPGVPRRWEAMAEAQVAVEQEAAEARAALARAEVAAADADAASVRAEVAQLQLDAAAASGDQAAIDAATAQRDAAHGAAQQAAALKEQAIAAARDEATEAVEALRSAEEMLARLGKSDAGARDA</sequence>
<dbReference type="Proteomes" id="UP000246018">
    <property type="component" value="Unassembled WGS sequence"/>
</dbReference>
<dbReference type="AlphaFoldDB" id="A0A2T8FF66"/>
<reference evidence="2 3" key="1">
    <citation type="submission" date="2018-04" db="EMBL/GenBank/DDBJ databases">
        <title>Genome of Nocardioides gansuensis WSJ-1.</title>
        <authorList>
            <person name="Wu S."/>
            <person name="Wang G."/>
        </authorList>
    </citation>
    <scope>NUCLEOTIDE SEQUENCE [LARGE SCALE GENOMIC DNA]</scope>
    <source>
        <strain evidence="2 3">WSJ-1</strain>
    </source>
</reference>
<feature type="compositionally biased region" description="Basic and acidic residues" evidence="1">
    <location>
        <begin position="196"/>
        <end position="222"/>
    </location>
</feature>
<keyword evidence="3" id="KW-1185">Reference proteome</keyword>
<evidence type="ECO:0000313" key="2">
    <source>
        <dbReference type="EMBL" id="PVG84353.1"/>
    </source>
</evidence>
<name>A0A2T8FF66_9ACTN</name>
<accession>A0A2T8FF66</accession>
<proteinExistence type="predicted"/>
<feature type="compositionally biased region" description="Basic and acidic residues" evidence="1">
    <location>
        <begin position="249"/>
        <end position="280"/>
    </location>
</feature>
<feature type="compositionally biased region" description="Low complexity" evidence="1">
    <location>
        <begin position="229"/>
        <end position="241"/>
    </location>
</feature>
<dbReference type="EMBL" id="QDGZ01000001">
    <property type="protein sequence ID" value="PVG84353.1"/>
    <property type="molecule type" value="Genomic_DNA"/>
</dbReference>
<comment type="caution">
    <text evidence="2">The sequence shown here is derived from an EMBL/GenBank/DDBJ whole genome shotgun (WGS) entry which is preliminary data.</text>
</comment>